<dbReference type="GO" id="GO:0009306">
    <property type="term" value="P:protein secretion"/>
    <property type="evidence" value="ECO:0007669"/>
    <property type="project" value="InterPro"/>
</dbReference>
<dbReference type="HOGENOM" id="CLU_041013_4_2_9"/>
<proteinExistence type="predicted"/>
<keyword evidence="1" id="KW-0966">Cell projection</keyword>
<sequence length="90" mass="9955">MNRKKERVAAALRYHHGKDHAPTVVAVGKGDLATAIERLATEHNIPLYRDETLAHTLTELGLGTEIPPELYEAVAKILIHVAVLDQKIIK</sequence>
<protein>
    <submittedName>
        <fullName evidence="1">Flagellar biosynthesis</fullName>
    </submittedName>
</protein>
<evidence type="ECO:0000313" key="2">
    <source>
        <dbReference type="Proteomes" id="UP000001556"/>
    </source>
</evidence>
<evidence type="ECO:0000313" key="1">
    <source>
        <dbReference type="EMBL" id="ABO48816.1"/>
    </source>
</evidence>
<reference evidence="1 2" key="1">
    <citation type="submission" date="2007-03" db="EMBL/GenBank/DDBJ databases">
        <title>Complete sequence of Desulfotomaculum reducens MI-1.</title>
        <authorList>
            <consortium name="US DOE Joint Genome Institute"/>
            <person name="Copeland A."/>
            <person name="Lucas S."/>
            <person name="Lapidus A."/>
            <person name="Barry K."/>
            <person name="Detter J.C."/>
            <person name="Glavina del Rio T."/>
            <person name="Hammon N."/>
            <person name="Israni S."/>
            <person name="Dalin E."/>
            <person name="Tice H."/>
            <person name="Pitluck S."/>
            <person name="Sims D."/>
            <person name="Brettin T."/>
            <person name="Bruce D."/>
            <person name="Han C."/>
            <person name="Tapia R."/>
            <person name="Schmutz J."/>
            <person name="Larimer F."/>
            <person name="Land M."/>
            <person name="Hauser L."/>
            <person name="Kyrpides N."/>
            <person name="Kim E."/>
            <person name="Tebo B.M."/>
            <person name="Richardson P."/>
        </authorList>
    </citation>
    <scope>NUCLEOTIDE SEQUENCE [LARGE SCALE GENOMIC DNA]</scope>
    <source>
        <strain evidence="1 2">MI-1</strain>
    </source>
</reference>
<dbReference type="Pfam" id="PF01312">
    <property type="entry name" value="Bac_export_2"/>
    <property type="match status" value="1"/>
</dbReference>
<dbReference type="InterPro" id="IPR006135">
    <property type="entry name" value="T3SS_substrate_exporter"/>
</dbReference>
<dbReference type="SUPFAM" id="SSF160544">
    <property type="entry name" value="EscU C-terminal domain-like"/>
    <property type="match status" value="1"/>
</dbReference>
<dbReference type="PANTHER" id="PTHR30531:SF12">
    <property type="entry name" value="FLAGELLAR BIOSYNTHETIC PROTEIN FLHB"/>
    <property type="match status" value="1"/>
</dbReference>
<dbReference type="RefSeq" id="WP_011876654.1">
    <property type="nucleotide sequence ID" value="NC_009253.1"/>
</dbReference>
<gene>
    <name evidence="1" type="ordered locus">Dred_0267</name>
</gene>
<keyword evidence="2" id="KW-1185">Reference proteome</keyword>
<dbReference type="STRING" id="349161.Dred_0267"/>
<keyword evidence="1" id="KW-0282">Flagellum</keyword>
<keyword evidence="1" id="KW-0969">Cilium</keyword>
<dbReference type="InterPro" id="IPR029025">
    <property type="entry name" value="T3SS_substrate_exporter_C"/>
</dbReference>
<dbReference type="EMBL" id="CP000612">
    <property type="protein sequence ID" value="ABO48816.1"/>
    <property type="molecule type" value="Genomic_DNA"/>
</dbReference>
<dbReference type="GO" id="GO:0005886">
    <property type="term" value="C:plasma membrane"/>
    <property type="evidence" value="ECO:0007669"/>
    <property type="project" value="TreeGrafter"/>
</dbReference>
<dbReference type="KEGG" id="drm:Dred_0267"/>
<accession>A4J163</accession>
<organism evidence="1 2">
    <name type="scientific">Desulforamulus reducens (strain ATCC BAA-1160 / DSM 100696 / MI-1)</name>
    <name type="common">Desulfotomaculum reducens</name>
    <dbReference type="NCBI Taxonomy" id="349161"/>
    <lineage>
        <taxon>Bacteria</taxon>
        <taxon>Bacillati</taxon>
        <taxon>Bacillota</taxon>
        <taxon>Clostridia</taxon>
        <taxon>Eubacteriales</taxon>
        <taxon>Peptococcaceae</taxon>
        <taxon>Desulforamulus</taxon>
    </lineage>
</organism>
<dbReference type="Gene3D" id="3.40.1690.10">
    <property type="entry name" value="secretion proteins EscU"/>
    <property type="match status" value="1"/>
</dbReference>
<name>A4J163_DESRM</name>
<dbReference type="Proteomes" id="UP000001556">
    <property type="component" value="Chromosome"/>
</dbReference>
<dbReference type="eggNOG" id="COG1377">
    <property type="taxonomic scope" value="Bacteria"/>
</dbReference>
<dbReference type="AlphaFoldDB" id="A4J163"/>
<dbReference type="PANTHER" id="PTHR30531">
    <property type="entry name" value="FLAGELLAR BIOSYNTHETIC PROTEIN FLHB"/>
    <property type="match status" value="1"/>
</dbReference>